<sequence>MVLQTKGENALSRPRIESGIAGNEARQGAKPETYAEAVSDFFADEFDNRPDKAGTTTLKAIAQGKLGLESASAQPQEKTTPIPESQPETIEETKNKISPSEAQQTSIDVLTNMSKDPNQKDATGIGTLAEHVQKGNLDPELAADVSHYLREHAQKLVSEKTPRELDISFRQRAISDRLHAVMETPLDRGQEGYQAQQNEKAALVQESKQLSAESQTLTAQKQAEADRIMEISQNADLLSQAAELKPEEVASEIEQDEQAQMEKRTEKTENLPQQNEKDKPAPEVTTATESEKTVEQKEIDTDLGLRTELELVEANLEKMSLEQLHGELIKTERFTLQVTREQELLSLEEETTMVQMESYQQIQLEYDRLIDEIQSQRRDVPPSITEGRDRMIALREQANNRLGEIHEDQQLMDELREQTDAYKITIEKRIKDVEDANKNAGYELPVDIFNLTAGNTLLRERMQNELANRKERGDDGPTSLMDWFFMLMTLRRSAKG</sequence>
<accession>A0A2M7TMC5</accession>
<organism evidence="2 3">
    <name type="scientific">candidate division WWE3 bacterium CG_4_10_14_0_2_um_filter_41_14</name>
    <dbReference type="NCBI Taxonomy" id="1975072"/>
    <lineage>
        <taxon>Bacteria</taxon>
        <taxon>Katanobacteria</taxon>
    </lineage>
</organism>
<feature type="compositionally biased region" description="Basic and acidic residues" evidence="1">
    <location>
        <begin position="260"/>
        <end position="281"/>
    </location>
</feature>
<feature type="compositionally biased region" description="Acidic residues" evidence="1">
    <location>
        <begin position="249"/>
        <end position="259"/>
    </location>
</feature>
<evidence type="ECO:0000256" key="1">
    <source>
        <dbReference type="SAM" id="MobiDB-lite"/>
    </source>
</evidence>
<feature type="region of interest" description="Disordered" evidence="1">
    <location>
        <begin position="1"/>
        <end position="31"/>
    </location>
</feature>
<evidence type="ECO:0000313" key="3">
    <source>
        <dbReference type="Proteomes" id="UP000228920"/>
    </source>
</evidence>
<name>A0A2M7TMC5_UNCKA</name>
<feature type="compositionally biased region" description="Polar residues" evidence="1">
    <location>
        <begin position="71"/>
        <end position="88"/>
    </location>
</feature>
<feature type="compositionally biased region" description="Basic and acidic residues" evidence="1">
    <location>
        <begin position="289"/>
        <end position="299"/>
    </location>
</feature>
<feature type="region of interest" description="Disordered" evidence="1">
    <location>
        <begin position="66"/>
        <end position="105"/>
    </location>
</feature>
<feature type="region of interest" description="Disordered" evidence="1">
    <location>
        <begin position="246"/>
        <end position="299"/>
    </location>
</feature>
<evidence type="ECO:0000313" key="2">
    <source>
        <dbReference type="EMBL" id="PIZ48283.1"/>
    </source>
</evidence>
<dbReference type="EMBL" id="PFNL01000004">
    <property type="protein sequence ID" value="PIZ48283.1"/>
    <property type="molecule type" value="Genomic_DNA"/>
</dbReference>
<protein>
    <submittedName>
        <fullName evidence="2">Uncharacterized protein</fullName>
    </submittedName>
</protein>
<feature type="compositionally biased region" description="Polar residues" evidence="1">
    <location>
        <begin position="96"/>
        <end position="105"/>
    </location>
</feature>
<dbReference type="Proteomes" id="UP000228920">
    <property type="component" value="Unassembled WGS sequence"/>
</dbReference>
<reference evidence="3" key="1">
    <citation type="submission" date="2017-09" db="EMBL/GenBank/DDBJ databases">
        <title>Depth-based differentiation of microbial function through sediment-hosted aquifers and enrichment of novel symbionts in the deep terrestrial subsurface.</title>
        <authorList>
            <person name="Probst A.J."/>
            <person name="Ladd B."/>
            <person name="Jarett J.K."/>
            <person name="Geller-Mcgrath D.E."/>
            <person name="Sieber C.M.K."/>
            <person name="Emerson J.B."/>
            <person name="Anantharaman K."/>
            <person name="Thomas B.C."/>
            <person name="Malmstrom R."/>
            <person name="Stieglmeier M."/>
            <person name="Klingl A."/>
            <person name="Woyke T."/>
            <person name="Ryan C.M."/>
            <person name="Banfield J.F."/>
        </authorList>
    </citation>
    <scope>NUCLEOTIDE SEQUENCE [LARGE SCALE GENOMIC DNA]</scope>
</reference>
<proteinExistence type="predicted"/>
<comment type="caution">
    <text evidence="2">The sequence shown here is derived from an EMBL/GenBank/DDBJ whole genome shotgun (WGS) entry which is preliminary data.</text>
</comment>
<feature type="region of interest" description="Disordered" evidence="1">
    <location>
        <begin position="183"/>
        <end position="207"/>
    </location>
</feature>
<gene>
    <name evidence="2" type="ORF">COY32_00125</name>
</gene>
<dbReference type="AlphaFoldDB" id="A0A2M7TMC5"/>